<keyword evidence="1" id="KW-0732">Signal</keyword>
<proteinExistence type="predicted"/>
<reference evidence="2 3" key="1">
    <citation type="submission" date="2017-03" db="EMBL/GenBank/DDBJ databases">
        <title>Draft genime sequence of the acidophilic sulfur-oxidizing bacterium Acidithiobacillus sp. SH, isolated from seawater.</title>
        <authorList>
            <person name="Sharmin S."/>
            <person name="Tokuhisa M."/>
            <person name="Kanao T."/>
            <person name="Kamimura K."/>
        </authorList>
    </citation>
    <scope>NUCLEOTIDE SEQUENCE [LARGE SCALE GENOMIC DNA]</scope>
    <source>
        <strain evidence="2 3">SH</strain>
    </source>
</reference>
<dbReference type="Proteomes" id="UP000234329">
    <property type="component" value="Unassembled WGS sequence"/>
</dbReference>
<feature type="chain" id="PRO_5014132190" description="Conjugal transfer protein" evidence="1">
    <location>
        <begin position="21"/>
        <end position="131"/>
    </location>
</feature>
<dbReference type="AlphaFoldDB" id="A0A2I1DIR7"/>
<dbReference type="PROSITE" id="PS51257">
    <property type="entry name" value="PROKAR_LIPOPROTEIN"/>
    <property type="match status" value="1"/>
</dbReference>
<sequence>MAIKNMWKLMGFVAAASLLAGCATPGHVVVKTMSMQRAYHEAQGGGSNVVKQLAKSAAFQHPLYTPPPGIGIVEAPKIAMAYVYPWVDANDTLHMGTWVGIPISGFQWKTSGGIQAIPNVNQSQTSISGEK</sequence>
<protein>
    <recommendedName>
        <fullName evidence="4">Conjugal transfer protein</fullName>
    </recommendedName>
</protein>
<dbReference type="RefSeq" id="WP_101538774.1">
    <property type="nucleotide sequence ID" value="NZ_MXAV01000051.1"/>
</dbReference>
<organism evidence="2 3">
    <name type="scientific">Acidithiobacillus marinus</name>
    <dbReference type="NCBI Taxonomy" id="187490"/>
    <lineage>
        <taxon>Bacteria</taxon>
        <taxon>Pseudomonadati</taxon>
        <taxon>Pseudomonadota</taxon>
        <taxon>Acidithiobacillia</taxon>
        <taxon>Acidithiobacillales</taxon>
        <taxon>Acidithiobacillaceae</taxon>
        <taxon>Acidithiobacillus</taxon>
    </lineage>
</organism>
<evidence type="ECO:0000313" key="2">
    <source>
        <dbReference type="EMBL" id="PKY09755.1"/>
    </source>
</evidence>
<gene>
    <name evidence="2" type="ORF">B1757_13220</name>
</gene>
<comment type="caution">
    <text evidence="2">The sequence shown here is derived from an EMBL/GenBank/DDBJ whole genome shotgun (WGS) entry which is preliminary data.</text>
</comment>
<evidence type="ECO:0000313" key="3">
    <source>
        <dbReference type="Proteomes" id="UP000234329"/>
    </source>
</evidence>
<evidence type="ECO:0008006" key="4">
    <source>
        <dbReference type="Google" id="ProtNLM"/>
    </source>
</evidence>
<dbReference type="OrthoDB" id="9908011at2"/>
<dbReference type="InParanoid" id="A0A2I1DIR7"/>
<feature type="signal peptide" evidence="1">
    <location>
        <begin position="1"/>
        <end position="20"/>
    </location>
</feature>
<name>A0A2I1DIR7_9PROT</name>
<keyword evidence="3" id="KW-1185">Reference proteome</keyword>
<accession>A0A2I1DIR7</accession>
<dbReference type="EMBL" id="MXAV01000051">
    <property type="protein sequence ID" value="PKY09755.1"/>
    <property type="molecule type" value="Genomic_DNA"/>
</dbReference>
<evidence type="ECO:0000256" key="1">
    <source>
        <dbReference type="SAM" id="SignalP"/>
    </source>
</evidence>